<evidence type="ECO:0000313" key="5">
    <source>
        <dbReference type="EMBL" id="TDK24067.1"/>
    </source>
</evidence>
<dbReference type="EMBL" id="SMTK01000005">
    <property type="protein sequence ID" value="TDK24067.1"/>
    <property type="molecule type" value="Genomic_DNA"/>
</dbReference>
<dbReference type="PRINTS" id="PR00080">
    <property type="entry name" value="SDRFAMILY"/>
</dbReference>
<name>A0A4R5TS13_9MICC</name>
<keyword evidence="2" id="KW-0560">Oxidoreductase</keyword>
<dbReference type="PRINTS" id="PR00081">
    <property type="entry name" value="GDHRDH"/>
</dbReference>
<evidence type="ECO:0000256" key="1">
    <source>
        <dbReference type="ARBA" id="ARBA00006484"/>
    </source>
</evidence>
<dbReference type="GO" id="GO:0016491">
    <property type="term" value="F:oxidoreductase activity"/>
    <property type="evidence" value="ECO:0007669"/>
    <property type="project" value="UniProtKB-KW"/>
</dbReference>
<proteinExistence type="inferred from homology"/>
<dbReference type="PANTHER" id="PTHR44196:SF1">
    <property type="entry name" value="DEHYDROGENASE_REDUCTASE SDR FAMILY MEMBER 7B"/>
    <property type="match status" value="1"/>
</dbReference>
<feature type="region of interest" description="Disordered" evidence="4">
    <location>
        <begin position="1"/>
        <end position="21"/>
    </location>
</feature>
<dbReference type="InterPro" id="IPR002347">
    <property type="entry name" value="SDR_fam"/>
</dbReference>
<dbReference type="Pfam" id="PF00106">
    <property type="entry name" value="adh_short"/>
    <property type="match status" value="1"/>
</dbReference>
<dbReference type="OrthoDB" id="9810734at2"/>
<comment type="caution">
    <text evidence="5">The sequence shown here is derived from an EMBL/GenBank/DDBJ whole genome shotgun (WGS) entry which is preliminary data.</text>
</comment>
<dbReference type="SUPFAM" id="SSF51735">
    <property type="entry name" value="NAD(P)-binding Rossmann-fold domains"/>
    <property type="match status" value="1"/>
</dbReference>
<gene>
    <name evidence="5" type="ORF">E2F48_14895</name>
</gene>
<keyword evidence="6" id="KW-1185">Reference proteome</keyword>
<dbReference type="InterPro" id="IPR036291">
    <property type="entry name" value="NAD(P)-bd_dom_sf"/>
</dbReference>
<dbReference type="PROSITE" id="PS00061">
    <property type="entry name" value="ADH_SHORT"/>
    <property type="match status" value="1"/>
</dbReference>
<dbReference type="GO" id="GO:0016020">
    <property type="term" value="C:membrane"/>
    <property type="evidence" value="ECO:0007669"/>
    <property type="project" value="TreeGrafter"/>
</dbReference>
<reference evidence="5 6" key="1">
    <citation type="submission" date="2019-03" db="EMBL/GenBank/DDBJ databases">
        <title>Arthrobacter sp. nov., an bacterium isolated from biocrust in Mu Us Desert.</title>
        <authorList>
            <person name="Lixiong L."/>
        </authorList>
    </citation>
    <scope>NUCLEOTIDE SEQUENCE [LARGE SCALE GENOMIC DNA]</scope>
    <source>
        <strain evidence="5 6">SLN-3</strain>
    </source>
</reference>
<dbReference type="InterPro" id="IPR020904">
    <property type="entry name" value="Sc_DH/Rdtase_CS"/>
</dbReference>
<organism evidence="5 6">
    <name type="scientific">Arthrobacter crusticola</name>
    <dbReference type="NCBI Taxonomy" id="2547960"/>
    <lineage>
        <taxon>Bacteria</taxon>
        <taxon>Bacillati</taxon>
        <taxon>Actinomycetota</taxon>
        <taxon>Actinomycetes</taxon>
        <taxon>Micrococcales</taxon>
        <taxon>Micrococcaceae</taxon>
        <taxon>Arthrobacter</taxon>
    </lineage>
</organism>
<dbReference type="AlphaFoldDB" id="A0A4R5TS13"/>
<sequence length="309" mass="32256">MHDPVQIEPIPVAPGHAPDPAARWSGFPPRVAQWPGTWSGTRNWALPGQRSSSSAGQNGFLMELQGLKVLLTGGGSGVGLELARQLVAAGSDVLITGRDEGRLDAAATQIPGLRTLAADLARAEDLPRMVDAALSQLGGLSLLVNNAGIQLNYHLATRPVAQVLADVDLELRTDLIAPIQLTALSLPHLMREPHAAVVNIGSGLAVSPKRSAAVYGAAKAGLRTFTKALRYQLAVDAPGISAVDVVLPLVDTPMTAGRGAGKISVEQAAHEILAGLRADRSEIHVGKARAFLLLHRLAPRRADALLADG</sequence>
<protein>
    <submittedName>
        <fullName evidence="5">SDR family NAD(P)-dependent oxidoreductase</fullName>
    </submittedName>
</protein>
<evidence type="ECO:0000256" key="4">
    <source>
        <dbReference type="SAM" id="MobiDB-lite"/>
    </source>
</evidence>
<evidence type="ECO:0000256" key="2">
    <source>
        <dbReference type="ARBA" id="ARBA00023002"/>
    </source>
</evidence>
<evidence type="ECO:0000313" key="6">
    <source>
        <dbReference type="Proteomes" id="UP000295411"/>
    </source>
</evidence>
<dbReference type="Gene3D" id="3.40.50.720">
    <property type="entry name" value="NAD(P)-binding Rossmann-like Domain"/>
    <property type="match status" value="1"/>
</dbReference>
<comment type="similarity">
    <text evidence="1 3">Belongs to the short-chain dehydrogenases/reductases (SDR) family.</text>
</comment>
<dbReference type="Proteomes" id="UP000295411">
    <property type="component" value="Unassembled WGS sequence"/>
</dbReference>
<evidence type="ECO:0000256" key="3">
    <source>
        <dbReference type="RuleBase" id="RU000363"/>
    </source>
</evidence>
<accession>A0A4R5TS13</accession>
<dbReference type="PANTHER" id="PTHR44196">
    <property type="entry name" value="DEHYDROGENASE/REDUCTASE SDR FAMILY MEMBER 7B"/>
    <property type="match status" value="1"/>
</dbReference>